<evidence type="ECO:0000313" key="2">
    <source>
        <dbReference type="EMBL" id="MBO1250549.1"/>
    </source>
</evidence>
<dbReference type="EMBL" id="JAFNME010000031">
    <property type="protein sequence ID" value="MBO1250549.1"/>
    <property type="molecule type" value="Genomic_DNA"/>
</dbReference>
<organism evidence="2 3">
    <name type="scientific">Comamonas denitrificans</name>
    <dbReference type="NCBI Taxonomy" id="117506"/>
    <lineage>
        <taxon>Bacteria</taxon>
        <taxon>Pseudomonadati</taxon>
        <taxon>Pseudomonadota</taxon>
        <taxon>Betaproteobacteria</taxon>
        <taxon>Burkholderiales</taxon>
        <taxon>Comamonadaceae</taxon>
        <taxon>Comamonas</taxon>
    </lineage>
</organism>
<gene>
    <name evidence="2" type="ORF">J1777_12045</name>
</gene>
<feature type="chain" id="PRO_5037052373" evidence="1">
    <location>
        <begin position="21"/>
        <end position="160"/>
    </location>
</feature>
<accession>A0A939KEL3</accession>
<proteinExistence type="predicted"/>
<comment type="caution">
    <text evidence="2">The sequence shown here is derived from an EMBL/GenBank/DDBJ whole genome shotgun (WGS) entry which is preliminary data.</text>
</comment>
<reference evidence="2" key="1">
    <citation type="submission" date="2021-03" db="EMBL/GenBank/DDBJ databases">
        <title>Comamonas denitrificans.</title>
        <authorList>
            <person name="Finster K."/>
        </authorList>
    </citation>
    <scope>NUCLEOTIDE SEQUENCE</scope>
    <source>
        <strain evidence="2">MM2021_4</strain>
    </source>
</reference>
<dbReference type="InterPro" id="IPR010292">
    <property type="entry name" value="Uncharacterised_CreA"/>
</dbReference>
<feature type="signal peptide" evidence="1">
    <location>
        <begin position="1"/>
        <end position="20"/>
    </location>
</feature>
<dbReference type="GO" id="GO:0005829">
    <property type="term" value="C:cytosol"/>
    <property type="evidence" value="ECO:0007669"/>
    <property type="project" value="TreeGrafter"/>
</dbReference>
<sequence length="160" mass="17311">MRHRAWLLAAVLACPTWAAASGEKIGDVDTAFKWLGRDHDIVVEAYDDPHVQGVSCYVSRARTGGIKGSLGLAEDRSEASIACAATGPVQFAAGPLPQQQEVFSERTSILFKRLRVVRIVDAKRNALVYLTYSEKLIEGSPQNSVAVVPVPAQTPIPLKK</sequence>
<dbReference type="AlphaFoldDB" id="A0A939KEL3"/>
<evidence type="ECO:0000256" key="1">
    <source>
        <dbReference type="SAM" id="SignalP"/>
    </source>
</evidence>
<dbReference type="PANTHER" id="PTHR37952:SF2">
    <property type="entry name" value="PROTEIN CREA"/>
    <property type="match status" value="1"/>
</dbReference>
<dbReference type="Pfam" id="PF05981">
    <property type="entry name" value="CreA"/>
    <property type="match status" value="1"/>
</dbReference>
<dbReference type="Proteomes" id="UP000664731">
    <property type="component" value="Unassembled WGS sequence"/>
</dbReference>
<keyword evidence="3" id="KW-1185">Reference proteome</keyword>
<name>A0A939KEL3_9BURK</name>
<dbReference type="PANTHER" id="PTHR37952">
    <property type="match status" value="1"/>
</dbReference>
<keyword evidence="1" id="KW-0732">Signal</keyword>
<evidence type="ECO:0000313" key="3">
    <source>
        <dbReference type="Proteomes" id="UP000664731"/>
    </source>
</evidence>
<protein>
    <submittedName>
        <fullName evidence="2">CreA family protein</fullName>
    </submittedName>
</protein>
<dbReference type="RefSeq" id="WP_207575949.1">
    <property type="nucleotide sequence ID" value="NZ_JAFNME010000031.1"/>
</dbReference>
<dbReference type="PIRSF" id="PIRSF003174">
    <property type="entry name" value="CreA"/>
    <property type="match status" value="1"/>
</dbReference>